<accession>A0A1M6E0G3</accession>
<feature type="compositionally biased region" description="Basic and acidic residues" evidence="1">
    <location>
        <begin position="12"/>
        <end position="38"/>
    </location>
</feature>
<dbReference type="STRING" id="1118202.SAMN05443429_104173"/>
<evidence type="ECO:0000313" key="4">
    <source>
        <dbReference type="Proteomes" id="UP000184335"/>
    </source>
</evidence>
<dbReference type="InterPro" id="IPR029108">
    <property type="entry name" value="Ntox37-like_C"/>
</dbReference>
<keyword evidence="4" id="KW-1185">Reference proteome</keyword>
<gene>
    <name evidence="3" type="ORF">SAMN05443429_104173</name>
</gene>
<dbReference type="Pfam" id="PF15535">
    <property type="entry name" value="Ntox37"/>
    <property type="match status" value="1"/>
</dbReference>
<reference evidence="3 4" key="1">
    <citation type="submission" date="2016-11" db="EMBL/GenBank/DDBJ databases">
        <authorList>
            <person name="Jaros S."/>
            <person name="Januszkiewicz K."/>
            <person name="Wedrychowicz H."/>
        </authorList>
    </citation>
    <scope>NUCLEOTIDE SEQUENCE [LARGE SCALE GENOMIC DNA]</scope>
    <source>
        <strain evidence="3 4">DSM 25479</strain>
    </source>
</reference>
<name>A0A1M6E0G3_9FLAO</name>
<feature type="domain" description="Toxin 37-like C-terminal" evidence="2">
    <location>
        <begin position="36"/>
        <end position="92"/>
    </location>
</feature>
<proteinExistence type="predicted"/>
<dbReference type="EMBL" id="FQYI01000004">
    <property type="protein sequence ID" value="SHI78941.1"/>
    <property type="molecule type" value="Genomic_DNA"/>
</dbReference>
<dbReference type="AlphaFoldDB" id="A0A1M6E0G3"/>
<dbReference type="Proteomes" id="UP000184335">
    <property type="component" value="Unassembled WGS sequence"/>
</dbReference>
<sequence>MHEIGNENLLSDDNKGPEKGKTLKDLKESPPDHPEYKAPKGGARKVKNPNGKGSGWIDKDGREWVPTDHGGTHNPHWDRQEPKGGGYTNIYPIVKPVAVGVTVGTVIYGGLKFIDMAFSRLMPLMIGTPFMMDTLNTKPAYNSKQVY</sequence>
<organism evidence="3 4">
    <name type="scientific">Cruoricaptor ignavus</name>
    <dbReference type="NCBI Taxonomy" id="1118202"/>
    <lineage>
        <taxon>Bacteria</taxon>
        <taxon>Pseudomonadati</taxon>
        <taxon>Bacteroidota</taxon>
        <taxon>Flavobacteriia</taxon>
        <taxon>Flavobacteriales</taxon>
        <taxon>Weeksellaceae</taxon>
        <taxon>Cruoricaptor</taxon>
    </lineage>
</organism>
<evidence type="ECO:0000256" key="1">
    <source>
        <dbReference type="SAM" id="MobiDB-lite"/>
    </source>
</evidence>
<feature type="compositionally biased region" description="Basic and acidic residues" evidence="1">
    <location>
        <begin position="57"/>
        <end position="66"/>
    </location>
</feature>
<evidence type="ECO:0000313" key="3">
    <source>
        <dbReference type="EMBL" id="SHI78941.1"/>
    </source>
</evidence>
<feature type="region of interest" description="Disordered" evidence="1">
    <location>
        <begin position="1"/>
        <end position="83"/>
    </location>
</feature>
<protein>
    <recommendedName>
        <fullName evidence="2">Toxin 37-like C-terminal domain-containing protein</fullName>
    </recommendedName>
</protein>
<evidence type="ECO:0000259" key="2">
    <source>
        <dbReference type="Pfam" id="PF15535"/>
    </source>
</evidence>